<feature type="non-terminal residue" evidence="11">
    <location>
        <position position="725"/>
    </location>
</feature>
<keyword evidence="4 8" id="KW-0238">DNA-binding</keyword>
<dbReference type="InterPro" id="IPR010525">
    <property type="entry name" value="ARF_dom"/>
</dbReference>
<dbReference type="Pfam" id="PF02362">
    <property type="entry name" value="B3"/>
    <property type="match status" value="1"/>
</dbReference>
<evidence type="ECO:0000259" key="10">
    <source>
        <dbReference type="PROSITE" id="PS50863"/>
    </source>
</evidence>
<keyword evidence="6 8" id="KW-0539">Nucleus</keyword>
<comment type="caution">
    <text evidence="11">The sequence shown here is derived from an EMBL/GenBank/DDBJ whole genome shotgun (WGS) entry which is preliminary data.</text>
</comment>
<dbReference type="GO" id="GO:0009734">
    <property type="term" value="P:auxin-activated signaling pathway"/>
    <property type="evidence" value="ECO:0007669"/>
    <property type="project" value="UniProtKB-KW"/>
</dbReference>
<dbReference type="Pfam" id="PF06507">
    <property type="entry name" value="ARF_AD"/>
    <property type="match status" value="1"/>
</dbReference>
<evidence type="ECO:0000256" key="1">
    <source>
        <dbReference type="ARBA" id="ARBA00004123"/>
    </source>
</evidence>
<dbReference type="PANTHER" id="PTHR31384">
    <property type="entry name" value="AUXIN RESPONSE FACTOR 4-RELATED"/>
    <property type="match status" value="1"/>
</dbReference>
<keyword evidence="7 8" id="KW-0927">Auxin signaling pathway</keyword>
<evidence type="ECO:0000256" key="9">
    <source>
        <dbReference type="SAM" id="MobiDB-lite"/>
    </source>
</evidence>
<dbReference type="AlphaFoldDB" id="A0AAN8VFN5"/>
<evidence type="ECO:0000256" key="5">
    <source>
        <dbReference type="ARBA" id="ARBA00023163"/>
    </source>
</evidence>
<dbReference type="FunFam" id="2.40.330.10:FF:000001">
    <property type="entry name" value="Auxin response factor"/>
    <property type="match status" value="1"/>
</dbReference>
<dbReference type="PROSITE" id="PS50863">
    <property type="entry name" value="B3"/>
    <property type="match status" value="1"/>
</dbReference>
<keyword evidence="3 8" id="KW-0805">Transcription regulation</keyword>
<feature type="region of interest" description="Disordered" evidence="9">
    <location>
        <begin position="385"/>
        <end position="412"/>
    </location>
</feature>
<evidence type="ECO:0000256" key="8">
    <source>
        <dbReference type="RuleBase" id="RU004561"/>
    </source>
</evidence>
<name>A0AAN8VFN5_9MAGN</name>
<dbReference type="GO" id="GO:0005634">
    <property type="term" value="C:nucleus"/>
    <property type="evidence" value="ECO:0007669"/>
    <property type="project" value="UniProtKB-SubCell"/>
</dbReference>
<accession>A0AAN8VFN5</accession>
<evidence type="ECO:0000256" key="3">
    <source>
        <dbReference type="ARBA" id="ARBA00023015"/>
    </source>
</evidence>
<comment type="subunit">
    <text evidence="8">Homodimers and heterodimers.</text>
</comment>
<sequence length="725" mass="79667">MGGLIDLNIADDDETASYGSNSSSSSSSFGSFVPSSSCSSSSVCLELWHACAGPLISLPKKGSIVIYLPQGHLEHINDCPSTIFNLPPHVFCRVLDVKLHAEAETDEVYAQVSLIPENQIEKKFRNGEIDFEVDEEEEDVEGSVKSTTPHMFCKTLTASDTSTHGGFSVPRRAAEDCFPPLDYKQQRPSQELVAKDLHGFEWRFRHIYRGQPRRHLLTTGWSAFVNKKKLVSGDAVLFLRGTDGELRLGIRRAAQVKGSTPISGLCSQQMNLNALTNVVNAISVGSVFNICYNPRASSSEFVIPYRKFSKSLNHSFCAGTRFKMRFETEDAAERRYTGFITGMSDIDPIRWPGSKWRCLLVRWDDMEVNRHNRVSPWEIEPSGSFTGNNFSMPGSKRTRTSLPSAKSDFPNPSGMGMSDFGESLRFQKVLQGQENMCSSTPYDSINTQNHHLTEKGSCFSGSDGSGIAAFENSVRNPPGNFDVCNRNIGFGGSFQFQRVLQGQGTFSAPPYGRAPITNNAHDNGGLRIFDGVKVSSSRNGWAPLLQGHDAQMRKSGPSMQVSSPSSVLMFQRASAPVPSFYPICSISNKEKQHENINQNIFRMPELYGGKVMPSMLSETSSCAEDMRGMNSYGQAEDYGQMGASSPFLIKSAHEESIGATCKSSCRLFGFSLSDERNVAKKVGKTTLLTPLRNCESSFLPCIEEQLHSKAPMMTNAVGSGCTKVS</sequence>
<evidence type="ECO:0000256" key="4">
    <source>
        <dbReference type="ARBA" id="ARBA00023125"/>
    </source>
</evidence>
<organism evidence="11 12">
    <name type="scientific">Dillenia turbinata</name>
    <dbReference type="NCBI Taxonomy" id="194707"/>
    <lineage>
        <taxon>Eukaryota</taxon>
        <taxon>Viridiplantae</taxon>
        <taxon>Streptophyta</taxon>
        <taxon>Embryophyta</taxon>
        <taxon>Tracheophyta</taxon>
        <taxon>Spermatophyta</taxon>
        <taxon>Magnoliopsida</taxon>
        <taxon>eudicotyledons</taxon>
        <taxon>Gunneridae</taxon>
        <taxon>Pentapetalae</taxon>
        <taxon>Dilleniales</taxon>
        <taxon>Dilleniaceae</taxon>
        <taxon>Dillenia</taxon>
    </lineage>
</organism>
<protein>
    <recommendedName>
        <fullName evidence="8">Auxin response factor</fullName>
    </recommendedName>
</protein>
<dbReference type="PANTHER" id="PTHR31384:SF5">
    <property type="entry name" value="AUXIN RESPONSE FACTOR 3"/>
    <property type="match status" value="1"/>
</dbReference>
<dbReference type="EMBL" id="JBAMMX010000010">
    <property type="protein sequence ID" value="KAK6932619.1"/>
    <property type="molecule type" value="Genomic_DNA"/>
</dbReference>
<evidence type="ECO:0000313" key="11">
    <source>
        <dbReference type="EMBL" id="KAK6932619.1"/>
    </source>
</evidence>
<evidence type="ECO:0000256" key="2">
    <source>
        <dbReference type="ARBA" id="ARBA00007853"/>
    </source>
</evidence>
<comment type="function">
    <text evidence="8">Auxin response factors (ARFs) are transcriptional factors that bind specifically to the DNA sequence 5'-TGTCTC-3' found in the auxin-responsive promoter elements (AuxREs).</text>
</comment>
<comment type="subcellular location">
    <subcellularLocation>
        <location evidence="1 8">Nucleus</location>
    </subcellularLocation>
</comment>
<dbReference type="GO" id="GO:0006355">
    <property type="term" value="P:regulation of DNA-templated transcription"/>
    <property type="evidence" value="ECO:0007669"/>
    <property type="project" value="InterPro"/>
</dbReference>
<proteinExistence type="inferred from homology"/>
<dbReference type="Gene3D" id="2.30.30.1040">
    <property type="match status" value="1"/>
</dbReference>
<dbReference type="FunFam" id="2.30.30.1040:FF:000001">
    <property type="entry name" value="Auxin response factor"/>
    <property type="match status" value="1"/>
</dbReference>
<dbReference type="InterPro" id="IPR003340">
    <property type="entry name" value="B3_DNA-bd"/>
</dbReference>
<dbReference type="GO" id="GO:0003677">
    <property type="term" value="F:DNA binding"/>
    <property type="evidence" value="ECO:0007669"/>
    <property type="project" value="UniProtKB-KW"/>
</dbReference>
<dbReference type="Proteomes" id="UP001370490">
    <property type="component" value="Unassembled WGS sequence"/>
</dbReference>
<feature type="domain" description="TF-B3" evidence="10">
    <location>
        <begin position="152"/>
        <end position="254"/>
    </location>
</feature>
<dbReference type="SUPFAM" id="SSF101936">
    <property type="entry name" value="DNA-binding pseudobarrel domain"/>
    <property type="match status" value="1"/>
</dbReference>
<evidence type="ECO:0000256" key="6">
    <source>
        <dbReference type="ARBA" id="ARBA00023242"/>
    </source>
</evidence>
<dbReference type="Gene3D" id="2.40.330.10">
    <property type="entry name" value="DNA-binding pseudobarrel domain"/>
    <property type="match status" value="1"/>
</dbReference>
<evidence type="ECO:0000313" key="12">
    <source>
        <dbReference type="Proteomes" id="UP001370490"/>
    </source>
</evidence>
<comment type="similarity">
    <text evidence="2 8">Belongs to the ARF family.</text>
</comment>
<keyword evidence="12" id="KW-1185">Reference proteome</keyword>
<dbReference type="InterPro" id="IPR015300">
    <property type="entry name" value="DNA-bd_pseudobarrel_sf"/>
</dbReference>
<dbReference type="InterPro" id="IPR044835">
    <property type="entry name" value="ARF_plant"/>
</dbReference>
<keyword evidence="5 8" id="KW-0804">Transcription</keyword>
<evidence type="ECO:0000256" key="7">
    <source>
        <dbReference type="ARBA" id="ARBA00023294"/>
    </source>
</evidence>
<dbReference type="SMART" id="SM01019">
    <property type="entry name" value="B3"/>
    <property type="match status" value="1"/>
</dbReference>
<reference evidence="11 12" key="1">
    <citation type="submission" date="2023-12" db="EMBL/GenBank/DDBJ databases">
        <title>A high-quality genome assembly for Dillenia turbinata (Dilleniales).</title>
        <authorList>
            <person name="Chanderbali A."/>
        </authorList>
    </citation>
    <scope>NUCLEOTIDE SEQUENCE [LARGE SCALE GENOMIC DNA]</scope>
    <source>
        <strain evidence="11">LSX21</strain>
        <tissue evidence="11">Leaf</tissue>
    </source>
</reference>
<dbReference type="CDD" id="cd10017">
    <property type="entry name" value="B3_DNA"/>
    <property type="match status" value="1"/>
</dbReference>
<gene>
    <name evidence="11" type="ORF">RJ641_002243</name>
</gene>